<reference evidence="2 3" key="1">
    <citation type="journal article" date="2019" name="Nat. Med.">
        <title>A library of human gut bacterial isolates paired with longitudinal multiomics data enables mechanistic microbiome research.</title>
        <authorList>
            <person name="Poyet M."/>
            <person name="Groussin M."/>
            <person name="Gibbons S.M."/>
            <person name="Avila-Pacheco J."/>
            <person name="Jiang X."/>
            <person name="Kearney S.M."/>
            <person name="Perrotta A.R."/>
            <person name="Berdy B."/>
            <person name="Zhao S."/>
            <person name="Lieberman T.D."/>
            <person name="Swanson P.K."/>
            <person name="Smith M."/>
            <person name="Roesemann S."/>
            <person name="Alexander J.E."/>
            <person name="Rich S.A."/>
            <person name="Livny J."/>
            <person name="Vlamakis H."/>
            <person name="Clish C."/>
            <person name="Bullock K."/>
            <person name="Deik A."/>
            <person name="Scott J."/>
            <person name="Pierce K.A."/>
            <person name="Xavier R.J."/>
            <person name="Alm E.J."/>
        </authorList>
    </citation>
    <scope>NUCLEOTIDE SEQUENCE [LARGE SCALE GENOMIC DNA]</scope>
    <source>
        <strain evidence="2 3">BIOML-A1</strain>
    </source>
</reference>
<keyword evidence="1" id="KW-0175">Coiled coil</keyword>
<evidence type="ECO:0000313" key="3">
    <source>
        <dbReference type="Proteomes" id="UP000481964"/>
    </source>
</evidence>
<accession>A0A7C9L2U8</accession>
<evidence type="ECO:0000256" key="1">
    <source>
        <dbReference type="SAM" id="Coils"/>
    </source>
</evidence>
<dbReference type="Proteomes" id="UP000481964">
    <property type="component" value="Unassembled WGS sequence"/>
</dbReference>
<dbReference type="EMBL" id="WKRD01000007">
    <property type="protein sequence ID" value="MSC57752.1"/>
    <property type="molecule type" value="Genomic_DNA"/>
</dbReference>
<dbReference type="RefSeq" id="WP_154300990.1">
    <property type="nucleotide sequence ID" value="NZ_WKRD01000007.1"/>
</dbReference>
<protein>
    <submittedName>
        <fullName evidence="2">Uncharacterized protein</fullName>
    </submittedName>
</protein>
<evidence type="ECO:0000313" key="2">
    <source>
        <dbReference type="EMBL" id="MSC57752.1"/>
    </source>
</evidence>
<comment type="caution">
    <text evidence="2">The sequence shown here is derived from an EMBL/GenBank/DDBJ whole genome shotgun (WGS) entry which is preliminary data.</text>
</comment>
<name>A0A7C9L2U8_9FIRM</name>
<organism evidence="2 3">
    <name type="scientific">Lachnospira eligens</name>
    <dbReference type="NCBI Taxonomy" id="39485"/>
    <lineage>
        <taxon>Bacteria</taxon>
        <taxon>Bacillati</taxon>
        <taxon>Bacillota</taxon>
        <taxon>Clostridia</taxon>
        <taxon>Lachnospirales</taxon>
        <taxon>Lachnospiraceae</taxon>
        <taxon>Lachnospira</taxon>
    </lineage>
</organism>
<sequence>MNKIHTIQDVKQRIHELIQKEIAKCNKEIEEFEQKIRDNAIVYGGGGWCTQFEKAKKRREDFIEELQGLERAQGTAVILDEISIYSYSCPTCQIKVMLNSGYGETVTCPVCERKIYRANDLEVMKVARGSRQAKVNNHYIQLDSYGRFKD</sequence>
<proteinExistence type="predicted"/>
<feature type="coiled-coil region" evidence="1">
    <location>
        <begin position="15"/>
        <end position="72"/>
    </location>
</feature>
<dbReference type="AlphaFoldDB" id="A0A7C9L2U8"/>
<gene>
    <name evidence="2" type="ORF">GKE48_09910</name>
</gene>